<protein>
    <submittedName>
        <fullName evidence="1">Prephenate dehydratase-domain-containing protein</fullName>
    </submittedName>
</protein>
<reference evidence="1" key="1">
    <citation type="journal article" date="2021" name="New Phytol.">
        <title>Evolutionary innovations through gain and loss of genes in the ectomycorrhizal Boletales.</title>
        <authorList>
            <person name="Wu G."/>
            <person name="Miyauchi S."/>
            <person name="Morin E."/>
            <person name="Kuo A."/>
            <person name="Drula E."/>
            <person name="Varga T."/>
            <person name="Kohler A."/>
            <person name="Feng B."/>
            <person name="Cao Y."/>
            <person name="Lipzen A."/>
            <person name="Daum C."/>
            <person name="Hundley H."/>
            <person name="Pangilinan J."/>
            <person name="Johnson J."/>
            <person name="Barry K."/>
            <person name="LaButti K."/>
            <person name="Ng V."/>
            <person name="Ahrendt S."/>
            <person name="Min B."/>
            <person name="Choi I.G."/>
            <person name="Park H."/>
            <person name="Plett J.M."/>
            <person name="Magnuson J."/>
            <person name="Spatafora J.W."/>
            <person name="Nagy L.G."/>
            <person name="Henrissat B."/>
            <person name="Grigoriev I.V."/>
            <person name="Yang Z.L."/>
            <person name="Xu J."/>
            <person name="Martin F.M."/>
        </authorList>
    </citation>
    <scope>NUCLEOTIDE SEQUENCE</scope>
    <source>
        <strain evidence="1">ATCC 28755</strain>
    </source>
</reference>
<evidence type="ECO:0000313" key="1">
    <source>
        <dbReference type="EMBL" id="KAH7911945.1"/>
    </source>
</evidence>
<accession>A0ACB8AF21</accession>
<evidence type="ECO:0000313" key="2">
    <source>
        <dbReference type="Proteomes" id="UP000790377"/>
    </source>
</evidence>
<keyword evidence="2" id="KW-1185">Reference proteome</keyword>
<organism evidence="1 2">
    <name type="scientific">Hygrophoropsis aurantiaca</name>
    <dbReference type="NCBI Taxonomy" id="72124"/>
    <lineage>
        <taxon>Eukaryota</taxon>
        <taxon>Fungi</taxon>
        <taxon>Dikarya</taxon>
        <taxon>Basidiomycota</taxon>
        <taxon>Agaricomycotina</taxon>
        <taxon>Agaricomycetes</taxon>
        <taxon>Agaricomycetidae</taxon>
        <taxon>Boletales</taxon>
        <taxon>Coniophorineae</taxon>
        <taxon>Hygrophoropsidaceae</taxon>
        <taxon>Hygrophoropsis</taxon>
    </lineage>
</organism>
<gene>
    <name evidence="1" type="ORF">BJ138DRAFT_1005480</name>
</gene>
<dbReference type="Proteomes" id="UP000790377">
    <property type="component" value="Unassembled WGS sequence"/>
</dbReference>
<name>A0ACB8AF21_9AGAM</name>
<comment type="caution">
    <text evidence="1">The sequence shown here is derived from an EMBL/GenBank/DDBJ whole genome shotgun (WGS) entry which is preliminary data.</text>
</comment>
<proteinExistence type="predicted"/>
<sequence length="304" mass="33542">MLAASEKPTIAYLGPQGTYSHQAAYDRFGDLVCYEAKQTITDVFSSLSSDLPLALIPYENSIYGAVVETCNLLRYSAAGHQVFIRGDTTLCIQHCLIARPGVKLEDIQYVLSHEQALGQCKAFLEKYLPRATLVTTDSTASAALALLSGYENLDPLKCSAICSQVVLSMWNLSLISKNIQDEHINFTRFYILSWGANIKVPSITHDLPPSHALFRISHLVNPANIPPQPQNLTCLLNALGLRVSQVDRRPSTYSIPFHDVFFIETVREEGILNGKEGSSWGEQVQRAVTRVEKAGGEICVLGTW</sequence>
<dbReference type="EMBL" id="MU267663">
    <property type="protein sequence ID" value="KAH7911945.1"/>
    <property type="molecule type" value="Genomic_DNA"/>
</dbReference>